<proteinExistence type="predicted"/>
<dbReference type="PATRIC" id="fig|1121338.3.peg.2285"/>
<dbReference type="AlphaFoldDB" id="A0A151AYW7"/>
<sequence length="466" mass="55158">MKYIGPFLRINIINKNNINNQMFHLSKETLKHLTLQSHCGISITPNDFIKHSSDIDINTIKDFYPLLCIYKKANPKLITQDNTLLWNEEKFKKEINIFSNSLMTLSLLELVDYYSSFENIDEKNFNLRNIYLRLAQKQLEFYAANLRNSEGVFVDKIDVSESLIDKTKFEEKSKKFKYSDQALLMCAYYKYSTYDNSKIGMEYKNFSFDILNMLIFYKEELYELPNSELLKLCIAMNIFYDYSKELMAKSLMLDLSDLLIERYKLQTSFNSKNKLENSCMLYFNFEFMYSNSDILKFKDSAEDVYSKLLQLYNDDLGIFVKKSDDKKIKYSCSDILLYLYSTMIHSTLHEDRSSERIITEIFKNQVINSGIILSWPDTPNLNNAERYRNYSLNSDDLIDDINFRMPTFSTPTNNEFASVFIKSIQFNKKKGTFKPYKLTFDSSKNMLIFFTSIYYHNHIKVSLEEF</sequence>
<gene>
    <name evidence="1" type="ORF">CLTEP_21900</name>
</gene>
<evidence type="ECO:0000313" key="2">
    <source>
        <dbReference type="Proteomes" id="UP000075531"/>
    </source>
</evidence>
<dbReference type="OrthoDB" id="1949729at2"/>
<protein>
    <submittedName>
        <fullName evidence="1">Uncharacterized protein</fullName>
    </submittedName>
</protein>
<evidence type="ECO:0000313" key="1">
    <source>
        <dbReference type="EMBL" id="KYH32849.1"/>
    </source>
</evidence>
<accession>A0A151AYW7</accession>
<name>A0A151AYW7_9CLOT</name>
<comment type="caution">
    <text evidence="1">The sequence shown here is derived from an EMBL/GenBank/DDBJ whole genome shotgun (WGS) entry which is preliminary data.</text>
</comment>
<dbReference type="Proteomes" id="UP000075531">
    <property type="component" value="Unassembled WGS sequence"/>
</dbReference>
<dbReference type="RefSeq" id="WP_066826652.1">
    <property type="nucleotide sequence ID" value="NZ_LTBA01000036.1"/>
</dbReference>
<organism evidence="1 2">
    <name type="scientific">Clostridium tepidiprofundi DSM 19306</name>
    <dbReference type="NCBI Taxonomy" id="1121338"/>
    <lineage>
        <taxon>Bacteria</taxon>
        <taxon>Bacillati</taxon>
        <taxon>Bacillota</taxon>
        <taxon>Clostridia</taxon>
        <taxon>Eubacteriales</taxon>
        <taxon>Clostridiaceae</taxon>
        <taxon>Clostridium</taxon>
    </lineage>
</organism>
<keyword evidence="2" id="KW-1185">Reference proteome</keyword>
<dbReference type="EMBL" id="LTBA01000036">
    <property type="protein sequence ID" value="KYH32849.1"/>
    <property type="molecule type" value="Genomic_DNA"/>
</dbReference>
<reference evidence="1 2" key="1">
    <citation type="submission" date="2016-02" db="EMBL/GenBank/DDBJ databases">
        <title>Genome sequence of Clostridium tepidiprofundi DSM 19306.</title>
        <authorList>
            <person name="Poehlein A."/>
            <person name="Daniel R."/>
        </authorList>
    </citation>
    <scope>NUCLEOTIDE SEQUENCE [LARGE SCALE GENOMIC DNA]</scope>
    <source>
        <strain evidence="1 2">DSM 19306</strain>
    </source>
</reference>
<dbReference type="STRING" id="1121338.CLTEP_21900"/>